<feature type="domain" description="G-patch" evidence="6">
    <location>
        <begin position="282"/>
        <end position="328"/>
    </location>
</feature>
<dbReference type="GO" id="GO:0003723">
    <property type="term" value="F:RNA binding"/>
    <property type="evidence" value="ECO:0007669"/>
    <property type="project" value="UniProtKB-KW"/>
</dbReference>
<protein>
    <submittedName>
        <fullName evidence="7">G-patch domain-domain-containing protein</fullName>
    </submittedName>
</protein>
<evidence type="ECO:0000313" key="8">
    <source>
        <dbReference type="Proteomes" id="UP000193648"/>
    </source>
</evidence>
<evidence type="ECO:0000313" key="7">
    <source>
        <dbReference type="EMBL" id="ORZ28225.1"/>
    </source>
</evidence>
<feature type="compositionally biased region" description="Basic and acidic residues" evidence="5">
    <location>
        <begin position="213"/>
        <end position="230"/>
    </location>
</feature>
<dbReference type="PANTHER" id="PTHR13948">
    <property type="entry name" value="RNA-BINDING PROTEIN"/>
    <property type="match status" value="1"/>
</dbReference>
<evidence type="ECO:0000256" key="3">
    <source>
        <dbReference type="ARBA" id="ARBA00023242"/>
    </source>
</evidence>
<feature type="compositionally biased region" description="Polar residues" evidence="5">
    <location>
        <begin position="76"/>
        <end position="90"/>
    </location>
</feature>
<dbReference type="Proteomes" id="UP000193648">
    <property type="component" value="Unassembled WGS sequence"/>
</dbReference>
<evidence type="ECO:0000256" key="4">
    <source>
        <dbReference type="SAM" id="Coils"/>
    </source>
</evidence>
<keyword evidence="2" id="KW-0694">RNA-binding</keyword>
<dbReference type="GO" id="GO:0005634">
    <property type="term" value="C:nucleus"/>
    <property type="evidence" value="ECO:0007669"/>
    <property type="project" value="UniProtKB-SubCell"/>
</dbReference>
<evidence type="ECO:0000259" key="6">
    <source>
        <dbReference type="PROSITE" id="PS50174"/>
    </source>
</evidence>
<comment type="caution">
    <text evidence="7">The sequence shown here is derived from an EMBL/GenBank/DDBJ whole genome shotgun (WGS) entry which is preliminary data.</text>
</comment>
<reference evidence="7 8" key="1">
    <citation type="submission" date="2016-07" db="EMBL/GenBank/DDBJ databases">
        <title>Pervasive Adenine N6-methylation of Active Genes in Fungi.</title>
        <authorList>
            <consortium name="DOE Joint Genome Institute"/>
            <person name="Mondo S.J."/>
            <person name="Dannebaum R.O."/>
            <person name="Kuo R.C."/>
            <person name="Labutti K."/>
            <person name="Haridas S."/>
            <person name="Kuo A."/>
            <person name="Salamov A."/>
            <person name="Ahrendt S.R."/>
            <person name="Lipzen A."/>
            <person name="Sullivan W."/>
            <person name="Andreopoulos W.B."/>
            <person name="Clum A."/>
            <person name="Lindquist E."/>
            <person name="Daum C."/>
            <person name="Ramamoorthy G.K."/>
            <person name="Gryganskyi A."/>
            <person name="Culley D."/>
            <person name="Magnuson J.K."/>
            <person name="James T.Y."/>
            <person name="O'Malley M.A."/>
            <person name="Stajich J.E."/>
            <person name="Spatafora J.W."/>
            <person name="Visel A."/>
            <person name="Grigoriev I.V."/>
        </authorList>
    </citation>
    <scope>NUCLEOTIDE SEQUENCE [LARGE SCALE GENOMIC DNA]</scope>
    <source>
        <strain evidence="7 8">NRRL 3116</strain>
    </source>
</reference>
<evidence type="ECO:0000256" key="5">
    <source>
        <dbReference type="SAM" id="MobiDB-lite"/>
    </source>
</evidence>
<dbReference type="PROSITE" id="PS50174">
    <property type="entry name" value="G_PATCH"/>
    <property type="match status" value="1"/>
</dbReference>
<proteinExistence type="predicted"/>
<feature type="compositionally biased region" description="Polar residues" evidence="5">
    <location>
        <begin position="177"/>
        <end position="192"/>
    </location>
</feature>
<sequence length="364" mass="38421">MPTPMPVMTQELPTIPTTARVDEIQLAGIAAAQAAEQLAKAEEKKRKAGGSNIGIGGGGKKVSIQLQKWSSKRVELQTSGVSHQQPQESTAAPEAQAQPSKPGATGITAPLGAEDSVNAIPLFEPDELMDFDLIACLLCQRRLKTVQDLRKHQSLSELHKKNLSDPQLIRAALNKSRGGTSAGSGSLNSARETSGVAASDGSLSSSTGIHSQHKNEEEPKYRDRAAERRQIFGQPDYPLPPTPSGREYGGRGGGIRYSGSGNGSFGHEVVIPEQPTKDGIKEDNIGNRLLKSMGWKEGQGLGKDGEGIKAPIEATGYAKGVGIGAGLLRKATDGTGSSSGVIRGPLNNYAETAKELARRRYEQA</sequence>
<dbReference type="GO" id="GO:0000398">
    <property type="term" value="P:mRNA splicing, via spliceosome"/>
    <property type="evidence" value="ECO:0007669"/>
    <property type="project" value="TreeGrafter"/>
</dbReference>
<feature type="compositionally biased region" description="Polar residues" evidence="5">
    <location>
        <begin position="201"/>
        <end position="210"/>
    </location>
</feature>
<gene>
    <name evidence="7" type="ORF">BCR41DRAFT_344868</name>
</gene>
<dbReference type="STRING" id="64571.A0A1Y2H122"/>
<dbReference type="RefSeq" id="XP_021885910.1">
    <property type="nucleotide sequence ID" value="XM_022022608.1"/>
</dbReference>
<keyword evidence="4" id="KW-0175">Coiled coil</keyword>
<feature type="region of interest" description="Disordered" evidence="5">
    <location>
        <begin position="75"/>
        <end position="110"/>
    </location>
</feature>
<dbReference type="PANTHER" id="PTHR13948:SF3">
    <property type="entry name" value="FI21118P1"/>
    <property type="match status" value="1"/>
</dbReference>
<dbReference type="SMART" id="SM00443">
    <property type="entry name" value="G_patch"/>
    <property type="match status" value="1"/>
</dbReference>
<comment type="subcellular location">
    <subcellularLocation>
        <location evidence="1">Nucleus</location>
    </subcellularLocation>
</comment>
<keyword evidence="3" id="KW-0539">Nucleus</keyword>
<organism evidence="7 8">
    <name type="scientific">Lobosporangium transversale</name>
    <dbReference type="NCBI Taxonomy" id="64571"/>
    <lineage>
        <taxon>Eukaryota</taxon>
        <taxon>Fungi</taxon>
        <taxon>Fungi incertae sedis</taxon>
        <taxon>Mucoromycota</taxon>
        <taxon>Mortierellomycotina</taxon>
        <taxon>Mortierellomycetes</taxon>
        <taxon>Mortierellales</taxon>
        <taxon>Mortierellaceae</taxon>
        <taxon>Lobosporangium</taxon>
    </lineage>
</organism>
<dbReference type="InParanoid" id="A0A1Y2H122"/>
<dbReference type="AlphaFoldDB" id="A0A1Y2H122"/>
<accession>A0A1Y2H122</accession>
<evidence type="ECO:0000256" key="1">
    <source>
        <dbReference type="ARBA" id="ARBA00004123"/>
    </source>
</evidence>
<keyword evidence="8" id="KW-1185">Reference proteome</keyword>
<feature type="region of interest" description="Disordered" evidence="5">
    <location>
        <begin position="175"/>
        <end position="252"/>
    </location>
</feature>
<dbReference type="OrthoDB" id="4822at2759"/>
<dbReference type="Pfam" id="PF01585">
    <property type="entry name" value="G-patch"/>
    <property type="match status" value="1"/>
</dbReference>
<dbReference type="InterPro" id="IPR000467">
    <property type="entry name" value="G_patch_dom"/>
</dbReference>
<dbReference type="EMBL" id="MCFF01000002">
    <property type="protein sequence ID" value="ORZ28225.1"/>
    <property type="molecule type" value="Genomic_DNA"/>
</dbReference>
<name>A0A1Y2H122_9FUNG</name>
<feature type="coiled-coil region" evidence="4">
    <location>
        <begin position="24"/>
        <end position="51"/>
    </location>
</feature>
<evidence type="ECO:0000256" key="2">
    <source>
        <dbReference type="ARBA" id="ARBA00022884"/>
    </source>
</evidence>
<dbReference type="GeneID" id="33564452"/>